<sequence>MSQHTPHELAEEFPEHKQQIHDLKQNDEHFAALADEYHKVNRDLHRMETEIEPVSEQTEHELRKRRLQLKDEIAGYLR</sequence>
<dbReference type="RefSeq" id="WP_200342670.1">
    <property type="nucleotide sequence ID" value="NZ_NRRL01000087.1"/>
</dbReference>
<dbReference type="InterPro" id="IPR038444">
    <property type="entry name" value="DUF465_sf"/>
</dbReference>
<name>A0ABS1DKK3_9PROT</name>
<dbReference type="Pfam" id="PF04325">
    <property type="entry name" value="DUF465"/>
    <property type="match status" value="1"/>
</dbReference>
<accession>A0ABS1DKK3</accession>
<comment type="caution">
    <text evidence="2">The sequence shown here is derived from an EMBL/GenBank/DDBJ whole genome shotgun (WGS) entry which is preliminary data.</text>
</comment>
<protein>
    <recommendedName>
        <fullName evidence="4">GTP-binding protein</fullName>
    </recommendedName>
</protein>
<evidence type="ECO:0000313" key="3">
    <source>
        <dbReference type="Proteomes" id="UP001296873"/>
    </source>
</evidence>
<evidence type="ECO:0000313" key="2">
    <source>
        <dbReference type="EMBL" id="MBK1670309.1"/>
    </source>
</evidence>
<dbReference type="Proteomes" id="UP001296873">
    <property type="component" value="Unassembled WGS sequence"/>
</dbReference>
<dbReference type="InterPro" id="IPR007420">
    <property type="entry name" value="DUF465"/>
</dbReference>
<gene>
    <name evidence="2" type="ORF">CKO28_19985</name>
</gene>
<feature type="region of interest" description="Disordered" evidence="1">
    <location>
        <begin position="1"/>
        <end position="21"/>
    </location>
</feature>
<evidence type="ECO:0000256" key="1">
    <source>
        <dbReference type="SAM" id="MobiDB-lite"/>
    </source>
</evidence>
<organism evidence="2 3">
    <name type="scientific">Rhodovibrio sodomensis</name>
    <dbReference type="NCBI Taxonomy" id="1088"/>
    <lineage>
        <taxon>Bacteria</taxon>
        <taxon>Pseudomonadati</taxon>
        <taxon>Pseudomonadota</taxon>
        <taxon>Alphaproteobacteria</taxon>
        <taxon>Rhodospirillales</taxon>
        <taxon>Rhodovibrionaceae</taxon>
        <taxon>Rhodovibrio</taxon>
    </lineage>
</organism>
<dbReference type="Gene3D" id="6.10.280.50">
    <property type="match status" value="1"/>
</dbReference>
<reference evidence="2 3" key="1">
    <citation type="journal article" date="2020" name="Microorganisms">
        <title>Osmotic Adaptation and Compatible Solute Biosynthesis of Phototrophic Bacteria as Revealed from Genome Analyses.</title>
        <authorList>
            <person name="Imhoff J.F."/>
            <person name="Rahn T."/>
            <person name="Kunzel S."/>
            <person name="Keller A."/>
            <person name="Neulinger S.C."/>
        </authorList>
    </citation>
    <scope>NUCLEOTIDE SEQUENCE [LARGE SCALE GENOMIC DNA]</scope>
    <source>
        <strain evidence="2 3">DSM 9895</strain>
    </source>
</reference>
<evidence type="ECO:0008006" key="4">
    <source>
        <dbReference type="Google" id="ProtNLM"/>
    </source>
</evidence>
<proteinExistence type="predicted"/>
<dbReference type="EMBL" id="NRRL01000087">
    <property type="protein sequence ID" value="MBK1670309.1"/>
    <property type="molecule type" value="Genomic_DNA"/>
</dbReference>
<keyword evidence="3" id="KW-1185">Reference proteome</keyword>